<accession>A0A183NYM8</accession>
<evidence type="ECO:0000313" key="2">
    <source>
        <dbReference type="Proteomes" id="UP000269396"/>
    </source>
</evidence>
<gene>
    <name evidence="1" type="ORF">SMTD_LOCUS7214</name>
</gene>
<organism evidence="1 2">
    <name type="scientific">Schistosoma mattheei</name>
    <dbReference type="NCBI Taxonomy" id="31246"/>
    <lineage>
        <taxon>Eukaryota</taxon>
        <taxon>Metazoa</taxon>
        <taxon>Spiralia</taxon>
        <taxon>Lophotrochozoa</taxon>
        <taxon>Platyhelminthes</taxon>
        <taxon>Trematoda</taxon>
        <taxon>Digenea</taxon>
        <taxon>Strigeidida</taxon>
        <taxon>Schistosomatoidea</taxon>
        <taxon>Schistosomatidae</taxon>
        <taxon>Schistosoma</taxon>
    </lineage>
</organism>
<evidence type="ECO:0000313" key="1">
    <source>
        <dbReference type="EMBL" id="VDP38145.1"/>
    </source>
</evidence>
<dbReference type="Proteomes" id="UP000269396">
    <property type="component" value="Unassembled WGS sequence"/>
</dbReference>
<sequence length="53" mass="5691">MVVGGSQQETLNPAFVLFGTRQQAVPVILRGLVLPDGFDPVSLRDVIIRLSGL</sequence>
<dbReference type="EMBL" id="UZAL01028062">
    <property type="protein sequence ID" value="VDP38145.1"/>
    <property type="molecule type" value="Genomic_DNA"/>
</dbReference>
<reference evidence="1 2" key="1">
    <citation type="submission" date="2018-11" db="EMBL/GenBank/DDBJ databases">
        <authorList>
            <consortium name="Pathogen Informatics"/>
        </authorList>
    </citation>
    <scope>NUCLEOTIDE SEQUENCE [LARGE SCALE GENOMIC DNA]</scope>
    <source>
        <strain>Denwood</strain>
        <strain evidence="2">Zambia</strain>
    </source>
</reference>
<protein>
    <submittedName>
        <fullName evidence="1">Uncharacterized protein</fullName>
    </submittedName>
</protein>
<dbReference type="AlphaFoldDB" id="A0A183NYM8"/>
<keyword evidence="2" id="KW-1185">Reference proteome</keyword>
<name>A0A183NYM8_9TREM</name>
<proteinExistence type="predicted"/>